<comment type="caution">
    <text evidence="1">The sequence shown here is derived from an EMBL/GenBank/DDBJ whole genome shotgun (WGS) entry which is preliminary data.</text>
</comment>
<name>A0ABD1FRX0_SALDI</name>
<dbReference type="EMBL" id="JBEAFC010000012">
    <property type="protein sequence ID" value="KAL1534598.1"/>
    <property type="molecule type" value="Genomic_DNA"/>
</dbReference>
<accession>A0ABD1FRX0</accession>
<reference evidence="1 2" key="1">
    <citation type="submission" date="2024-06" db="EMBL/GenBank/DDBJ databases">
        <title>A chromosome level genome sequence of Diviner's sage (Salvia divinorum).</title>
        <authorList>
            <person name="Ford S.A."/>
            <person name="Ro D.-K."/>
            <person name="Ness R.W."/>
            <person name="Phillips M.A."/>
        </authorList>
    </citation>
    <scope>NUCLEOTIDE SEQUENCE [LARGE SCALE GENOMIC DNA]</scope>
    <source>
        <strain evidence="1">SAF-2024a</strain>
        <tissue evidence="1">Leaf</tissue>
    </source>
</reference>
<evidence type="ECO:0000313" key="2">
    <source>
        <dbReference type="Proteomes" id="UP001567538"/>
    </source>
</evidence>
<protein>
    <submittedName>
        <fullName evidence="1">Uncharacterized protein</fullName>
    </submittedName>
</protein>
<proteinExistence type="predicted"/>
<organism evidence="1 2">
    <name type="scientific">Salvia divinorum</name>
    <name type="common">Maria pastora</name>
    <name type="synonym">Diviner's sage</name>
    <dbReference type="NCBI Taxonomy" id="28513"/>
    <lineage>
        <taxon>Eukaryota</taxon>
        <taxon>Viridiplantae</taxon>
        <taxon>Streptophyta</taxon>
        <taxon>Embryophyta</taxon>
        <taxon>Tracheophyta</taxon>
        <taxon>Spermatophyta</taxon>
        <taxon>Magnoliopsida</taxon>
        <taxon>eudicotyledons</taxon>
        <taxon>Gunneridae</taxon>
        <taxon>Pentapetalae</taxon>
        <taxon>asterids</taxon>
        <taxon>lamiids</taxon>
        <taxon>Lamiales</taxon>
        <taxon>Lamiaceae</taxon>
        <taxon>Nepetoideae</taxon>
        <taxon>Mentheae</taxon>
        <taxon>Salviinae</taxon>
        <taxon>Salvia</taxon>
        <taxon>Salvia subgen. Calosphace</taxon>
    </lineage>
</organism>
<keyword evidence="2" id="KW-1185">Reference proteome</keyword>
<dbReference type="Proteomes" id="UP001567538">
    <property type="component" value="Unassembled WGS sequence"/>
</dbReference>
<evidence type="ECO:0000313" key="1">
    <source>
        <dbReference type="EMBL" id="KAL1534598.1"/>
    </source>
</evidence>
<sequence>MWFEFLSKCGRHQFLWCRSSAAHSPSAAPLALPRHRIPLNSPKNPPLIPNRNYSLQNLRQTLNFFTSAASSSSLRSGVPASS</sequence>
<gene>
    <name evidence="1" type="ORF">AAHA92_30760</name>
</gene>
<dbReference type="AlphaFoldDB" id="A0ABD1FRX0"/>